<dbReference type="InterPro" id="IPR016181">
    <property type="entry name" value="Acyl_CoA_acyltransferase"/>
</dbReference>
<comment type="caution">
    <text evidence="4">The sequence shown here is derived from an EMBL/GenBank/DDBJ whole genome shotgun (WGS) entry which is preliminary data.</text>
</comment>
<sequence length="147" mass="17583">MIRKSTKADMDILMKIWLDTNIKAHHFIEESYWQKNYTKVKEILPSAELYVYEYDGDVIAFIGIMEKYIAGLFVKEDFQTNGYGKALLNYVKQSKEELFLQVYKENKQAIHFYQREGFEINKEQIDPNTNNIEYVMSWNNRLADEEK</sequence>
<evidence type="ECO:0000313" key="5">
    <source>
        <dbReference type="Proteomes" id="UP001595880"/>
    </source>
</evidence>
<dbReference type="GO" id="GO:0016746">
    <property type="term" value="F:acyltransferase activity"/>
    <property type="evidence" value="ECO:0007669"/>
    <property type="project" value="UniProtKB-KW"/>
</dbReference>
<name>A0ABV8VWP9_9BACI</name>
<dbReference type="PANTHER" id="PTHR43800:SF1">
    <property type="entry name" value="PEPTIDYL-LYSINE N-ACETYLTRANSFERASE YJAB"/>
    <property type="match status" value="1"/>
</dbReference>
<protein>
    <submittedName>
        <fullName evidence="4">N-acetyltransferase</fullName>
        <ecNumber evidence="4">2.3.1.-</ecNumber>
    </submittedName>
</protein>
<dbReference type="EMBL" id="JBHSDV010000005">
    <property type="protein sequence ID" value="MFC4388934.1"/>
    <property type="molecule type" value="Genomic_DNA"/>
</dbReference>
<dbReference type="Pfam" id="PF13508">
    <property type="entry name" value="Acetyltransf_7"/>
    <property type="match status" value="1"/>
</dbReference>
<keyword evidence="5" id="KW-1185">Reference proteome</keyword>
<dbReference type="CDD" id="cd04301">
    <property type="entry name" value="NAT_SF"/>
    <property type="match status" value="1"/>
</dbReference>
<evidence type="ECO:0000256" key="1">
    <source>
        <dbReference type="ARBA" id="ARBA00022679"/>
    </source>
</evidence>
<evidence type="ECO:0000259" key="3">
    <source>
        <dbReference type="PROSITE" id="PS51186"/>
    </source>
</evidence>
<evidence type="ECO:0000256" key="2">
    <source>
        <dbReference type="ARBA" id="ARBA00023315"/>
    </source>
</evidence>
<gene>
    <name evidence="4" type="ORF">ACFOZ1_14115</name>
</gene>
<organism evidence="4 5">
    <name type="scientific">Gracilibacillus marinus</name>
    <dbReference type="NCBI Taxonomy" id="630535"/>
    <lineage>
        <taxon>Bacteria</taxon>
        <taxon>Bacillati</taxon>
        <taxon>Bacillota</taxon>
        <taxon>Bacilli</taxon>
        <taxon>Bacillales</taxon>
        <taxon>Bacillaceae</taxon>
        <taxon>Gracilibacillus</taxon>
    </lineage>
</organism>
<accession>A0ABV8VWP9</accession>
<keyword evidence="1 4" id="KW-0808">Transferase</keyword>
<dbReference type="InterPro" id="IPR000182">
    <property type="entry name" value="GNAT_dom"/>
</dbReference>
<evidence type="ECO:0000313" key="4">
    <source>
        <dbReference type="EMBL" id="MFC4388934.1"/>
    </source>
</evidence>
<dbReference type="PANTHER" id="PTHR43800">
    <property type="entry name" value="PEPTIDYL-LYSINE N-ACETYLTRANSFERASE YJAB"/>
    <property type="match status" value="1"/>
</dbReference>
<proteinExistence type="predicted"/>
<dbReference type="PROSITE" id="PS51186">
    <property type="entry name" value="GNAT"/>
    <property type="match status" value="1"/>
</dbReference>
<keyword evidence="2 4" id="KW-0012">Acyltransferase</keyword>
<reference evidence="5" key="1">
    <citation type="journal article" date="2019" name="Int. J. Syst. Evol. Microbiol.">
        <title>The Global Catalogue of Microorganisms (GCM) 10K type strain sequencing project: providing services to taxonomists for standard genome sequencing and annotation.</title>
        <authorList>
            <consortium name="The Broad Institute Genomics Platform"/>
            <consortium name="The Broad Institute Genome Sequencing Center for Infectious Disease"/>
            <person name="Wu L."/>
            <person name="Ma J."/>
        </authorList>
    </citation>
    <scope>NUCLEOTIDE SEQUENCE [LARGE SCALE GENOMIC DNA]</scope>
    <source>
        <strain evidence="5">KACC 14058</strain>
    </source>
</reference>
<dbReference type="Proteomes" id="UP001595880">
    <property type="component" value="Unassembled WGS sequence"/>
</dbReference>
<feature type="domain" description="N-acetyltransferase" evidence="3">
    <location>
        <begin position="1"/>
        <end position="141"/>
    </location>
</feature>
<dbReference type="RefSeq" id="WP_390200317.1">
    <property type="nucleotide sequence ID" value="NZ_JBHSDV010000005.1"/>
</dbReference>
<dbReference type="EC" id="2.3.1.-" evidence="4"/>
<dbReference type="Gene3D" id="3.40.630.30">
    <property type="match status" value="1"/>
</dbReference>
<dbReference type="SUPFAM" id="SSF55729">
    <property type="entry name" value="Acyl-CoA N-acyltransferases (Nat)"/>
    <property type="match status" value="1"/>
</dbReference>
<dbReference type="NCBIfam" id="NF007853">
    <property type="entry name" value="PRK10562.1"/>
    <property type="match status" value="1"/>
</dbReference>